<evidence type="ECO:0000313" key="3">
    <source>
        <dbReference type="Proteomes" id="UP001046870"/>
    </source>
</evidence>
<comment type="caution">
    <text evidence="2">The sequence shown here is derived from an EMBL/GenBank/DDBJ whole genome shotgun (WGS) entry which is preliminary data.</text>
</comment>
<dbReference type="PANTHER" id="PTHR47147">
    <property type="entry name" value="SYNCOILIN"/>
    <property type="match status" value="1"/>
</dbReference>
<organism evidence="2 3">
    <name type="scientific">Megalops atlanticus</name>
    <name type="common">Tarpon</name>
    <name type="synonym">Clupea gigantea</name>
    <dbReference type="NCBI Taxonomy" id="7932"/>
    <lineage>
        <taxon>Eukaryota</taxon>
        <taxon>Metazoa</taxon>
        <taxon>Chordata</taxon>
        <taxon>Craniata</taxon>
        <taxon>Vertebrata</taxon>
        <taxon>Euteleostomi</taxon>
        <taxon>Actinopterygii</taxon>
        <taxon>Neopterygii</taxon>
        <taxon>Teleostei</taxon>
        <taxon>Elopiformes</taxon>
        <taxon>Megalopidae</taxon>
        <taxon>Megalops</taxon>
    </lineage>
</organism>
<keyword evidence="3" id="KW-1185">Reference proteome</keyword>
<evidence type="ECO:0000313" key="2">
    <source>
        <dbReference type="EMBL" id="KAG7465926.1"/>
    </source>
</evidence>
<dbReference type="GO" id="GO:0005882">
    <property type="term" value="C:intermediate filament"/>
    <property type="evidence" value="ECO:0007669"/>
    <property type="project" value="InterPro"/>
</dbReference>
<dbReference type="Proteomes" id="UP001046870">
    <property type="component" value="Chromosome 13"/>
</dbReference>
<evidence type="ECO:0008006" key="4">
    <source>
        <dbReference type="Google" id="ProtNLM"/>
    </source>
</evidence>
<reference evidence="2" key="1">
    <citation type="submission" date="2021-01" db="EMBL/GenBank/DDBJ databases">
        <authorList>
            <person name="Zahm M."/>
            <person name="Roques C."/>
            <person name="Cabau C."/>
            <person name="Klopp C."/>
            <person name="Donnadieu C."/>
            <person name="Jouanno E."/>
            <person name="Lampietro C."/>
            <person name="Louis A."/>
            <person name="Herpin A."/>
            <person name="Echchiki A."/>
            <person name="Berthelot C."/>
            <person name="Parey E."/>
            <person name="Roest-Crollius H."/>
            <person name="Braasch I."/>
            <person name="Postlethwait J."/>
            <person name="Bobe J."/>
            <person name="Montfort J."/>
            <person name="Bouchez O."/>
            <person name="Begum T."/>
            <person name="Mejri S."/>
            <person name="Adams A."/>
            <person name="Chen W.-J."/>
            <person name="Guiguen Y."/>
        </authorList>
    </citation>
    <scope>NUCLEOTIDE SEQUENCE</scope>
    <source>
        <strain evidence="2">YG-15Mar2019-1</strain>
        <tissue evidence="2">Brain</tissue>
    </source>
</reference>
<evidence type="ECO:0000256" key="1">
    <source>
        <dbReference type="SAM" id="Coils"/>
    </source>
</evidence>
<accession>A0A9D3PQ90</accession>
<feature type="coiled-coil region" evidence="1">
    <location>
        <begin position="144"/>
        <end position="277"/>
    </location>
</feature>
<feature type="coiled-coil region" evidence="1">
    <location>
        <begin position="319"/>
        <end position="346"/>
    </location>
</feature>
<gene>
    <name evidence="2" type="ORF">MATL_G00159540</name>
</gene>
<name>A0A9D3PQ90_MEGAT</name>
<sequence length="391" mass="44795">MTMKHEMPLKPLFTAAAMMQRHGWNARPFAPGLSGAGTLSEKREEIGKEWTVRLRGQMMESMEPGEELQVEEEVQFEVEAMEELEIRVKANCTKGAENLLEGCEEEMGVHIEGCLKEAVCQVEGRISQVVSQIEGCMGEVGCRLEECIEEVGRLESRRDELVAELLQLEQPMAQAAQALRVELSEARRQLSLAELERQGLQEEARLVKRKLFVAARDCIQSQVTLATQQHEVAQFAITQEELQAQILELTQEAARLKEAQQSRLSALRDQLQAVGRRRTRSDLSHCRRASLDLERYLRGGMRALEDWYEPRLLALLKRKQFGEEALRRTREQARDLKAQLAPLQEEAQSLLFQGACLEERIALMEREREENVVQYRETFDMLEESFKGPED</sequence>
<dbReference type="InterPro" id="IPR027702">
    <property type="entry name" value="Syncoilin"/>
</dbReference>
<keyword evidence="1" id="KW-0175">Coiled coil</keyword>
<dbReference type="EMBL" id="JAFDVH010000013">
    <property type="protein sequence ID" value="KAG7465926.1"/>
    <property type="molecule type" value="Genomic_DNA"/>
</dbReference>
<protein>
    <recommendedName>
        <fullName evidence="4">Syncoilin</fullName>
    </recommendedName>
</protein>
<dbReference type="OrthoDB" id="8842296at2759"/>
<proteinExistence type="predicted"/>
<dbReference type="AlphaFoldDB" id="A0A9D3PQ90"/>
<dbReference type="PANTHER" id="PTHR47147:SF1">
    <property type="entry name" value="SYNCOILIN"/>
    <property type="match status" value="1"/>
</dbReference>